<keyword evidence="4" id="KW-1003">Cell membrane</keyword>
<dbReference type="GO" id="GO:0022857">
    <property type="term" value="F:transmembrane transporter activity"/>
    <property type="evidence" value="ECO:0007669"/>
    <property type="project" value="InterPro"/>
</dbReference>
<gene>
    <name evidence="11" type="ORF">FC774_08410</name>
</gene>
<evidence type="ECO:0000256" key="8">
    <source>
        <dbReference type="ARBA" id="ARBA00023004"/>
    </source>
</evidence>
<evidence type="ECO:0000256" key="10">
    <source>
        <dbReference type="SAM" id="Phobius"/>
    </source>
</evidence>
<dbReference type="Gene3D" id="1.10.3470.10">
    <property type="entry name" value="ABC transporter involved in vitamin B12 uptake, BtuC"/>
    <property type="match status" value="1"/>
</dbReference>
<dbReference type="InterPro" id="IPR037294">
    <property type="entry name" value="ABC_BtuC-like"/>
</dbReference>
<sequence>MWRKNEKIYLLILLVILSIASLFIGVSDISLSDIISLDSEKINLILIGRLPRLISIIFAGVGMSISGLIMQQISRNKFVSPTTAGTIDFAKLGILVCMIVFPQATMMNKMLLSFTFAILGTLLFMQIQKKIKIKNIVFIPLIGMMLGKIVGSITMFFSYKYDLIQNINSWMEGDFSLIMKGKYELLYISIPLVIIAAIYANKFTIAGMGEDFCTNLGIKYNRVVNLGLVIVALISSVVVITIGAIPFLGIIVPNIVTMYYGDNLKNVLGLTALIGPIFLLICDILGRLIIYPYEISISLTVGVIGSVAFLYLIFRRSGHEA</sequence>
<dbReference type="EMBL" id="SWOV01000018">
    <property type="protein sequence ID" value="NFF87888.1"/>
    <property type="molecule type" value="Genomic_DNA"/>
</dbReference>
<dbReference type="AlphaFoldDB" id="A0A6M0V577"/>
<keyword evidence="8" id="KW-0408">Iron</keyword>
<comment type="similarity">
    <text evidence="2">Belongs to the binding-protein-dependent transport system permease family. FecCD subfamily.</text>
</comment>
<keyword evidence="5" id="KW-0410">Iron transport</keyword>
<keyword evidence="3" id="KW-0813">Transport</keyword>
<keyword evidence="6 10" id="KW-0812">Transmembrane</keyword>
<evidence type="ECO:0000256" key="9">
    <source>
        <dbReference type="ARBA" id="ARBA00023136"/>
    </source>
</evidence>
<protein>
    <submittedName>
        <fullName evidence="11">ABC transporter permease</fullName>
    </submittedName>
</protein>
<feature type="transmembrane region" description="Helical" evidence="10">
    <location>
        <begin position="50"/>
        <end position="70"/>
    </location>
</feature>
<evidence type="ECO:0000256" key="6">
    <source>
        <dbReference type="ARBA" id="ARBA00022692"/>
    </source>
</evidence>
<dbReference type="PANTHER" id="PTHR30472:SF27">
    <property type="entry name" value="PETROBACTIN IMPORT SYSTEM PERMEASE PROTEIN YCLN"/>
    <property type="match status" value="1"/>
</dbReference>
<evidence type="ECO:0000256" key="5">
    <source>
        <dbReference type="ARBA" id="ARBA00022496"/>
    </source>
</evidence>
<reference evidence="11 12" key="1">
    <citation type="submission" date="2019-04" db="EMBL/GenBank/DDBJ databases">
        <title>Genome sequencing of Clostridium botulinum Groups I-IV and Clostridium butyricum.</title>
        <authorList>
            <person name="Brunt J."/>
            <person name="Van Vliet A.H.M."/>
            <person name="Stringer S.C."/>
            <person name="Carter A.T."/>
            <person name="Peck M.W."/>
        </authorList>
    </citation>
    <scope>NUCLEOTIDE SEQUENCE [LARGE SCALE GENOMIC DNA]</scope>
    <source>
        <strain evidence="11 12">1605</strain>
    </source>
</reference>
<dbReference type="FunFam" id="1.10.3470.10:FF:000004">
    <property type="entry name" value="Iron compound ABC transporter, permease"/>
    <property type="match status" value="1"/>
</dbReference>
<dbReference type="PANTHER" id="PTHR30472">
    <property type="entry name" value="FERRIC ENTEROBACTIN TRANSPORT SYSTEM PERMEASE PROTEIN"/>
    <property type="match status" value="1"/>
</dbReference>
<evidence type="ECO:0000313" key="12">
    <source>
        <dbReference type="Proteomes" id="UP000476820"/>
    </source>
</evidence>
<feature type="transmembrane region" description="Helical" evidence="10">
    <location>
        <begin position="107"/>
        <end position="125"/>
    </location>
</feature>
<name>A0A6M0V577_CLOBO</name>
<keyword evidence="5" id="KW-0406">Ion transport</keyword>
<feature type="transmembrane region" description="Helical" evidence="10">
    <location>
        <begin position="82"/>
        <end position="101"/>
    </location>
</feature>
<evidence type="ECO:0000256" key="2">
    <source>
        <dbReference type="ARBA" id="ARBA00007935"/>
    </source>
</evidence>
<dbReference type="CDD" id="cd06550">
    <property type="entry name" value="TM_ABC_iron-siderophores_like"/>
    <property type="match status" value="1"/>
</dbReference>
<dbReference type="Proteomes" id="UP000476820">
    <property type="component" value="Unassembled WGS sequence"/>
</dbReference>
<dbReference type="GO" id="GO:0033214">
    <property type="term" value="P:siderophore-iron import into cell"/>
    <property type="evidence" value="ECO:0007669"/>
    <property type="project" value="TreeGrafter"/>
</dbReference>
<evidence type="ECO:0000313" key="11">
    <source>
        <dbReference type="EMBL" id="NFF87888.1"/>
    </source>
</evidence>
<evidence type="ECO:0000256" key="3">
    <source>
        <dbReference type="ARBA" id="ARBA00022448"/>
    </source>
</evidence>
<feature type="transmembrane region" description="Helical" evidence="10">
    <location>
        <begin position="297"/>
        <end position="314"/>
    </location>
</feature>
<evidence type="ECO:0000256" key="1">
    <source>
        <dbReference type="ARBA" id="ARBA00004651"/>
    </source>
</evidence>
<organism evidence="11 12">
    <name type="scientific">Clostridium botulinum</name>
    <dbReference type="NCBI Taxonomy" id="1491"/>
    <lineage>
        <taxon>Bacteria</taxon>
        <taxon>Bacillati</taxon>
        <taxon>Bacillota</taxon>
        <taxon>Clostridia</taxon>
        <taxon>Eubacteriales</taxon>
        <taxon>Clostridiaceae</taxon>
        <taxon>Clostridium</taxon>
    </lineage>
</organism>
<dbReference type="GO" id="GO:0005886">
    <property type="term" value="C:plasma membrane"/>
    <property type="evidence" value="ECO:0007669"/>
    <property type="project" value="UniProtKB-SubCell"/>
</dbReference>
<comment type="caution">
    <text evidence="11">The sequence shown here is derived from an EMBL/GenBank/DDBJ whole genome shotgun (WGS) entry which is preliminary data.</text>
</comment>
<dbReference type="Pfam" id="PF01032">
    <property type="entry name" value="FecCD"/>
    <property type="match status" value="1"/>
</dbReference>
<proteinExistence type="inferred from homology"/>
<feature type="transmembrane region" description="Helical" evidence="10">
    <location>
        <begin position="9"/>
        <end position="30"/>
    </location>
</feature>
<feature type="transmembrane region" description="Helical" evidence="10">
    <location>
        <begin position="137"/>
        <end position="159"/>
    </location>
</feature>
<feature type="transmembrane region" description="Helical" evidence="10">
    <location>
        <begin position="226"/>
        <end position="255"/>
    </location>
</feature>
<evidence type="ECO:0000256" key="7">
    <source>
        <dbReference type="ARBA" id="ARBA00022989"/>
    </source>
</evidence>
<dbReference type="SUPFAM" id="SSF81345">
    <property type="entry name" value="ABC transporter involved in vitamin B12 uptake, BtuC"/>
    <property type="match status" value="1"/>
</dbReference>
<feature type="transmembrane region" description="Helical" evidence="10">
    <location>
        <begin position="185"/>
        <end position="205"/>
    </location>
</feature>
<accession>A0A6M0V577</accession>
<keyword evidence="9 10" id="KW-0472">Membrane</keyword>
<evidence type="ECO:0000256" key="4">
    <source>
        <dbReference type="ARBA" id="ARBA00022475"/>
    </source>
</evidence>
<dbReference type="InterPro" id="IPR000522">
    <property type="entry name" value="ABC_transptr_permease_BtuC"/>
</dbReference>
<comment type="subcellular location">
    <subcellularLocation>
        <location evidence="1">Cell membrane</location>
        <topology evidence="1">Multi-pass membrane protein</topology>
    </subcellularLocation>
</comment>
<keyword evidence="7 10" id="KW-1133">Transmembrane helix</keyword>
<feature type="transmembrane region" description="Helical" evidence="10">
    <location>
        <begin position="267"/>
        <end position="290"/>
    </location>
</feature>